<evidence type="ECO:0000313" key="2">
    <source>
        <dbReference type="Proteomes" id="UP000218824"/>
    </source>
</evidence>
<reference evidence="1 2" key="1">
    <citation type="journal article" date="2017" name="DNA Res.">
        <title>Complete genome sequence and expression profile of the commercial lytic enzyme producer Lysobacter enzymogenes M497-1.</title>
        <authorList>
            <person name="Takami H."/>
            <person name="Toyoda A."/>
            <person name="Uchiyama I."/>
            <person name="Itoh T."/>
            <person name="Takaki Y."/>
            <person name="Arai W."/>
            <person name="Nishi S."/>
            <person name="Kawai M."/>
            <person name="Shinya K."/>
            <person name="Ikeda H."/>
        </authorList>
    </citation>
    <scope>NUCLEOTIDE SEQUENCE [LARGE SCALE GENOMIC DNA]</scope>
    <source>
        <strain evidence="1 2">M497-1</strain>
    </source>
</reference>
<gene>
    <name evidence="1" type="ORF">LEN_1941</name>
</gene>
<proteinExistence type="predicted"/>
<evidence type="ECO:0000313" key="1">
    <source>
        <dbReference type="EMBL" id="BAV97428.1"/>
    </source>
</evidence>
<dbReference type="EMBL" id="AP014940">
    <property type="protein sequence ID" value="BAV97428.1"/>
    <property type="molecule type" value="Genomic_DNA"/>
</dbReference>
<name>A0AAU9AL95_LYSEN</name>
<dbReference type="GeneID" id="83063809"/>
<protein>
    <submittedName>
        <fullName evidence="1">Uncharacterized protein</fullName>
    </submittedName>
</protein>
<dbReference type="RefSeq" id="WP_096377589.1">
    <property type="nucleotide sequence ID" value="NZ_AP014940.1"/>
</dbReference>
<dbReference type="Proteomes" id="UP000218824">
    <property type="component" value="Chromosome"/>
</dbReference>
<sequence>MARHIDRYSDDAHSNAVIARLFDLARDGIGDDAELRELDAQIQAGLAAAYGEGELELERSIAA</sequence>
<accession>A0AAU9AL95</accession>
<dbReference type="AlphaFoldDB" id="A0AAU9AL95"/>
<dbReference type="KEGG" id="lem:LEN_1941"/>
<organism evidence="1 2">
    <name type="scientific">Lysobacter enzymogenes</name>
    <dbReference type="NCBI Taxonomy" id="69"/>
    <lineage>
        <taxon>Bacteria</taxon>
        <taxon>Pseudomonadati</taxon>
        <taxon>Pseudomonadota</taxon>
        <taxon>Gammaproteobacteria</taxon>
        <taxon>Lysobacterales</taxon>
        <taxon>Lysobacteraceae</taxon>
        <taxon>Lysobacter</taxon>
    </lineage>
</organism>